<evidence type="ECO:0000313" key="1">
    <source>
        <dbReference type="EMBL" id="KAH0917672.1"/>
    </source>
</evidence>
<proteinExistence type="predicted"/>
<comment type="caution">
    <text evidence="1">The sequence shown here is derived from an EMBL/GenBank/DDBJ whole genome shotgun (WGS) entry which is preliminary data.</text>
</comment>
<reference evidence="1 2" key="1">
    <citation type="submission" date="2021-05" db="EMBL/GenBank/DDBJ databases">
        <title>Genome Assembly of Synthetic Allotetraploid Brassica napus Reveals Homoeologous Exchanges between Subgenomes.</title>
        <authorList>
            <person name="Davis J.T."/>
        </authorList>
    </citation>
    <scope>NUCLEOTIDE SEQUENCE [LARGE SCALE GENOMIC DNA]</scope>
    <source>
        <strain evidence="2">cv. Da-Ae</strain>
        <tissue evidence="1">Seedling</tissue>
    </source>
</reference>
<evidence type="ECO:0000313" key="2">
    <source>
        <dbReference type="Proteomes" id="UP000824890"/>
    </source>
</evidence>
<dbReference type="EMBL" id="JAGKQM010000007">
    <property type="protein sequence ID" value="KAH0917672.1"/>
    <property type="molecule type" value="Genomic_DNA"/>
</dbReference>
<accession>A0ABQ8CKT1</accession>
<gene>
    <name evidence="1" type="ORF">HID58_025332</name>
</gene>
<name>A0ABQ8CKT1_BRANA</name>
<sequence>LALPPAWTAHDSAYQRPEGSPSSIVLLALLPPLHQISCLRYARSRGLGFDASECSAAEALLLRWYLRLSVAQTSRMRGWWWLFSPSSSGRVALLLRVNGGSPLQIQEVVRLGIEFWGSRCFVELRLSPYWHGVCRRVVSLSTQSGWCSSSVAGSRWSSMPSQWLPALPPHLDLPLRACFFPTSASLVMSSSVGIGCKLAHVLHSILVGASDGFSSSSFSSSVLDGYERVVVLVSLTVTISVRSPLTSQHYLGLLEPLVVVCEAIVCRLGSVYGVRRLRPFLLGSAS</sequence>
<organism evidence="1 2">
    <name type="scientific">Brassica napus</name>
    <name type="common">Rape</name>
    <dbReference type="NCBI Taxonomy" id="3708"/>
    <lineage>
        <taxon>Eukaryota</taxon>
        <taxon>Viridiplantae</taxon>
        <taxon>Streptophyta</taxon>
        <taxon>Embryophyta</taxon>
        <taxon>Tracheophyta</taxon>
        <taxon>Spermatophyta</taxon>
        <taxon>Magnoliopsida</taxon>
        <taxon>eudicotyledons</taxon>
        <taxon>Gunneridae</taxon>
        <taxon>Pentapetalae</taxon>
        <taxon>rosids</taxon>
        <taxon>malvids</taxon>
        <taxon>Brassicales</taxon>
        <taxon>Brassicaceae</taxon>
        <taxon>Brassiceae</taxon>
        <taxon>Brassica</taxon>
    </lineage>
</organism>
<keyword evidence="2" id="KW-1185">Reference proteome</keyword>
<feature type="non-terminal residue" evidence="1">
    <location>
        <position position="1"/>
    </location>
</feature>
<protein>
    <submittedName>
        <fullName evidence="1">Uncharacterized protein</fullName>
    </submittedName>
</protein>
<feature type="non-terminal residue" evidence="1">
    <location>
        <position position="286"/>
    </location>
</feature>
<dbReference type="Proteomes" id="UP000824890">
    <property type="component" value="Unassembled WGS sequence"/>
</dbReference>